<organism evidence="1 2">
    <name type="scientific">Paramecium pentaurelia</name>
    <dbReference type="NCBI Taxonomy" id="43138"/>
    <lineage>
        <taxon>Eukaryota</taxon>
        <taxon>Sar</taxon>
        <taxon>Alveolata</taxon>
        <taxon>Ciliophora</taxon>
        <taxon>Intramacronucleata</taxon>
        <taxon>Oligohymenophorea</taxon>
        <taxon>Peniculida</taxon>
        <taxon>Parameciidae</taxon>
        <taxon>Paramecium</taxon>
    </lineage>
</organism>
<evidence type="ECO:0000313" key="1">
    <source>
        <dbReference type="EMBL" id="CAD8186639.1"/>
    </source>
</evidence>
<gene>
    <name evidence="1" type="ORF">PPENT_87.1.T0870176</name>
</gene>
<dbReference type="Proteomes" id="UP000689195">
    <property type="component" value="Unassembled WGS sequence"/>
</dbReference>
<proteinExistence type="predicted"/>
<keyword evidence="2" id="KW-1185">Reference proteome</keyword>
<accession>A0A8S1WEP5</accession>
<protein>
    <submittedName>
        <fullName evidence="1">Uncharacterized protein</fullName>
    </submittedName>
</protein>
<dbReference type="AlphaFoldDB" id="A0A8S1WEP5"/>
<reference evidence="1" key="1">
    <citation type="submission" date="2021-01" db="EMBL/GenBank/DDBJ databases">
        <authorList>
            <consortium name="Genoscope - CEA"/>
            <person name="William W."/>
        </authorList>
    </citation>
    <scope>NUCLEOTIDE SEQUENCE</scope>
</reference>
<comment type="caution">
    <text evidence="1">The sequence shown here is derived from an EMBL/GenBank/DDBJ whole genome shotgun (WGS) entry which is preliminary data.</text>
</comment>
<dbReference type="OrthoDB" id="304910at2759"/>
<dbReference type="EMBL" id="CAJJDO010000087">
    <property type="protein sequence ID" value="CAD8186639.1"/>
    <property type="molecule type" value="Genomic_DNA"/>
</dbReference>
<name>A0A8S1WEP5_9CILI</name>
<sequence length="454" mass="53316">MKKQDYRIILKYSQLTLNALTFPYYHVNKGCQFNYFELDQLIQTELQKDESKQVQCPVCHVKGQLKIDNEYFYDDIEKLQNQFVINMKDQKIFKTQKLSYFDSIFSKNQEIFEMQQKFNSKLVNNDDIQNELNLQYLENLNVQRNKEIFQIFRKCSQKIQPTLIGVINFKLILFYHGLTIKIELEICDNTNKNNLIKFSDLKSVQMNVSQVCLIDNIIYLVVQYDKLNQLYRGDFDQIIEDNKNEPIFYVTIMPNYTLLGESRLLQFKNCTLMIGNVGSIILNNQNNQNVVMDEKIRIPQLNENSQFAVINDMSMILVGNNIQEKGVGFVNELYFSESKITEIQQNIVKYPNSQFDFSFYHNNSFYLLSSDKLNYQNVQVTQIAKIRDKNTFTITMNIINHHSYLKVKIIPTTKQKVGNVICALVGLVFEQSQTIFPGVLVFNDKDNIIEIELI</sequence>
<evidence type="ECO:0000313" key="2">
    <source>
        <dbReference type="Proteomes" id="UP000689195"/>
    </source>
</evidence>